<accession>A0A915J001</accession>
<dbReference type="InterPro" id="IPR012337">
    <property type="entry name" value="RNaseH-like_sf"/>
</dbReference>
<comment type="subcellular location">
    <subcellularLocation>
        <location evidence="1">Nucleus</location>
    </subcellularLocation>
</comment>
<name>A0A915J001_ROMCU</name>
<evidence type="ECO:0000256" key="1">
    <source>
        <dbReference type="ARBA" id="ARBA00004123"/>
    </source>
</evidence>
<evidence type="ECO:0000313" key="7">
    <source>
        <dbReference type="Proteomes" id="UP000887565"/>
    </source>
</evidence>
<feature type="chain" id="PRO_5037103069" evidence="6">
    <location>
        <begin position="16"/>
        <end position="252"/>
    </location>
</feature>
<evidence type="ECO:0000313" key="8">
    <source>
        <dbReference type="WBParaSite" id="nRc.2.0.1.t19273-RA"/>
    </source>
</evidence>
<dbReference type="GO" id="GO:0005634">
    <property type="term" value="C:nucleus"/>
    <property type="evidence" value="ECO:0007669"/>
    <property type="project" value="UniProtKB-SubCell"/>
</dbReference>
<protein>
    <submittedName>
        <fullName evidence="8">DUF659 domain-containing protein</fullName>
    </submittedName>
</protein>
<dbReference type="GO" id="GO:0008270">
    <property type="term" value="F:zinc ion binding"/>
    <property type="evidence" value="ECO:0007669"/>
    <property type="project" value="UniProtKB-KW"/>
</dbReference>
<keyword evidence="4" id="KW-0862">Zinc</keyword>
<keyword evidence="3" id="KW-0863">Zinc-finger</keyword>
<dbReference type="SUPFAM" id="SSF53098">
    <property type="entry name" value="Ribonuclease H-like"/>
    <property type="match status" value="1"/>
</dbReference>
<keyword evidence="5" id="KW-0539">Nucleus</keyword>
<dbReference type="Proteomes" id="UP000887565">
    <property type="component" value="Unplaced"/>
</dbReference>
<feature type="signal peptide" evidence="6">
    <location>
        <begin position="1"/>
        <end position="15"/>
    </location>
</feature>
<keyword evidence="2" id="KW-0479">Metal-binding</keyword>
<dbReference type="PANTHER" id="PTHR46481:SF10">
    <property type="entry name" value="ZINC FINGER BED DOMAIN-CONTAINING PROTEIN 39"/>
    <property type="match status" value="1"/>
</dbReference>
<sequence>IFCFVVFAPLSVVSSKSIFDESLAYVELSDDLVQALEKITLVWNASKWFFMSSEPINKTGDVYSYNKCGAEIKRCGGFGFNRSCPSGRAAALEEKLLNVCIRHLKPLNFTEGNGFKDLMNFVEPSYKFPSHSKIARLLHQKADLYLDNVRLVVWENPQGSLTTDLWSSACCNAYMGITYHTIKKDWTLYSKVLAVRHFENKCHIAEKIQECLKSIIDEWRIDCVEIVHDNASNMLMITPLLFDDIQTHFGDN</sequence>
<dbReference type="InterPro" id="IPR052035">
    <property type="entry name" value="ZnF_BED_domain_contain"/>
</dbReference>
<proteinExistence type="predicted"/>
<reference evidence="8" key="1">
    <citation type="submission" date="2022-11" db="UniProtKB">
        <authorList>
            <consortium name="WormBaseParasite"/>
        </authorList>
    </citation>
    <scope>IDENTIFICATION</scope>
</reference>
<evidence type="ECO:0000256" key="4">
    <source>
        <dbReference type="ARBA" id="ARBA00022833"/>
    </source>
</evidence>
<organism evidence="7 8">
    <name type="scientific">Romanomermis culicivorax</name>
    <name type="common">Nematode worm</name>
    <dbReference type="NCBI Taxonomy" id="13658"/>
    <lineage>
        <taxon>Eukaryota</taxon>
        <taxon>Metazoa</taxon>
        <taxon>Ecdysozoa</taxon>
        <taxon>Nematoda</taxon>
        <taxon>Enoplea</taxon>
        <taxon>Dorylaimia</taxon>
        <taxon>Mermithida</taxon>
        <taxon>Mermithoidea</taxon>
        <taxon>Mermithidae</taxon>
        <taxon>Romanomermis</taxon>
    </lineage>
</organism>
<evidence type="ECO:0000256" key="2">
    <source>
        <dbReference type="ARBA" id="ARBA00022723"/>
    </source>
</evidence>
<dbReference type="PANTHER" id="PTHR46481">
    <property type="entry name" value="ZINC FINGER BED DOMAIN-CONTAINING PROTEIN 4"/>
    <property type="match status" value="1"/>
</dbReference>
<keyword evidence="6" id="KW-0732">Signal</keyword>
<evidence type="ECO:0000256" key="6">
    <source>
        <dbReference type="SAM" id="SignalP"/>
    </source>
</evidence>
<evidence type="ECO:0000256" key="5">
    <source>
        <dbReference type="ARBA" id="ARBA00023242"/>
    </source>
</evidence>
<dbReference type="AlphaFoldDB" id="A0A915J001"/>
<evidence type="ECO:0000256" key="3">
    <source>
        <dbReference type="ARBA" id="ARBA00022771"/>
    </source>
</evidence>
<keyword evidence="7" id="KW-1185">Reference proteome</keyword>
<dbReference type="WBParaSite" id="nRc.2.0.1.t19273-RA">
    <property type="protein sequence ID" value="nRc.2.0.1.t19273-RA"/>
    <property type="gene ID" value="nRc.2.0.1.g19273"/>
</dbReference>
<dbReference type="SUPFAM" id="SSF140996">
    <property type="entry name" value="Hermes dimerisation domain"/>
    <property type="match status" value="1"/>
</dbReference>